<dbReference type="RefSeq" id="WP_129254208.1">
    <property type="nucleotide sequence ID" value="NZ_SAXA01000006.1"/>
</dbReference>
<proteinExistence type="predicted"/>
<name>A0A4Q1JLR7_9BACT</name>
<accession>A0A4Q1JLR7</accession>
<organism evidence="1 2">
    <name type="scientific">Ancylomarina salipaludis</name>
    <dbReference type="NCBI Taxonomy" id="2501299"/>
    <lineage>
        <taxon>Bacteria</taxon>
        <taxon>Pseudomonadati</taxon>
        <taxon>Bacteroidota</taxon>
        <taxon>Bacteroidia</taxon>
        <taxon>Marinilabiliales</taxon>
        <taxon>Marinifilaceae</taxon>
        <taxon>Ancylomarina</taxon>
    </lineage>
</organism>
<comment type="caution">
    <text evidence="1">The sequence shown here is derived from an EMBL/GenBank/DDBJ whole genome shotgun (WGS) entry which is preliminary data.</text>
</comment>
<keyword evidence="2" id="KW-1185">Reference proteome</keyword>
<dbReference type="OrthoDB" id="1453926at2"/>
<reference evidence="1 2" key="1">
    <citation type="submission" date="2019-01" db="EMBL/GenBank/DDBJ databases">
        <title>Ancylomarina salipaludis sp. nov., isolated from a salt marsh.</title>
        <authorList>
            <person name="Yoon J.-H."/>
        </authorList>
    </citation>
    <scope>NUCLEOTIDE SEQUENCE [LARGE SCALE GENOMIC DNA]</scope>
    <source>
        <strain evidence="1 2">SHSM-M15</strain>
    </source>
</reference>
<evidence type="ECO:0000313" key="2">
    <source>
        <dbReference type="Proteomes" id="UP000289703"/>
    </source>
</evidence>
<protein>
    <recommendedName>
        <fullName evidence="3">Outer membrane protein beta-barrel domain-containing protein</fullName>
    </recommendedName>
</protein>
<evidence type="ECO:0008006" key="3">
    <source>
        <dbReference type="Google" id="ProtNLM"/>
    </source>
</evidence>
<gene>
    <name evidence="1" type="ORF">EO244_08340</name>
</gene>
<dbReference type="EMBL" id="SAXA01000006">
    <property type="protein sequence ID" value="RXQ95050.1"/>
    <property type="molecule type" value="Genomic_DNA"/>
</dbReference>
<sequence length="144" mass="16269">MNNLLKISLFILLLTLVANKGFSQTSLAYYNSSDSKIGLAHHFTEKIWGEARLSLTFEDLNTEFVLCYDALKLKDYNFYVGLGAQIRDESGLIIPIGVQVAPFENFKNLSLHVELLPIFTDYDSMLQSSIGIRYTFGKSKSTKE</sequence>
<evidence type="ECO:0000313" key="1">
    <source>
        <dbReference type="EMBL" id="RXQ95050.1"/>
    </source>
</evidence>
<dbReference type="Proteomes" id="UP000289703">
    <property type="component" value="Unassembled WGS sequence"/>
</dbReference>
<dbReference type="AlphaFoldDB" id="A0A4Q1JLR7"/>